<dbReference type="STRING" id="655863.F0XJV8"/>
<dbReference type="eggNOG" id="ENOG502QWIX">
    <property type="taxonomic scope" value="Eukaryota"/>
</dbReference>
<accession>F0XJV8</accession>
<dbReference type="InParanoid" id="F0XJV8"/>
<evidence type="ECO:0000256" key="1">
    <source>
        <dbReference type="ARBA" id="ARBA00038158"/>
    </source>
</evidence>
<evidence type="ECO:0000313" key="2">
    <source>
        <dbReference type="EMBL" id="EFX02216.1"/>
    </source>
</evidence>
<proteinExistence type="inferred from homology"/>
<dbReference type="CDD" id="cd02440">
    <property type="entry name" value="AdoMet_MTases"/>
    <property type="match status" value="1"/>
</dbReference>
<comment type="similarity">
    <text evidence="1">Belongs to the methyltransferase superfamily. LaeA methyltransferase family.</text>
</comment>
<gene>
    <name evidence="2" type="ORF">CMQ_2265</name>
</gene>
<dbReference type="InterPro" id="IPR029063">
    <property type="entry name" value="SAM-dependent_MTases_sf"/>
</dbReference>
<keyword evidence="3" id="KW-1185">Reference proteome</keyword>
<dbReference type="HOGENOM" id="CLU_010595_7_1_1"/>
<dbReference type="OrthoDB" id="2013972at2759"/>
<dbReference type="AlphaFoldDB" id="F0XJV8"/>
<reference evidence="2 3" key="1">
    <citation type="journal article" date="2011" name="Proc. Natl. Acad. Sci. U.S.A.">
        <title>Genome and transcriptome analyses of the mountain pine beetle-fungal symbiont Grosmannia clavigera, a lodgepole pine pathogen.</title>
        <authorList>
            <person name="DiGuistini S."/>
            <person name="Wang Y."/>
            <person name="Liao N.Y."/>
            <person name="Taylor G."/>
            <person name="Tanguay P."/>
            <person name="Feau N."/>
            <person name="Henrissat B."/>
            <person name="Chan S.K."/>
            <person name="Hesse-Orce U."/>
            <person name="Alamouti S.M."/>
            <person name="Tsui C.K.M."/>
            <person name="Docking R.T."/>
            <person name="Levasseur A."/>
            <person name="Haridas S."/>
            <person name="Robertson G."/>
            <person name="Birol I."/>
            <person name="Holt R.A."/>
            <person name="Marra M.A."/>
            <person name="Hamelin R.C."/>
            <person name="Hirst M."/>
            <person name="Jones S.J.M."/>
            <person name="Bohlmann J."/>
            <person name="Breuil C."/>
        </authorList>
    </citation>
    <scope>NUCLEOTIDE SEQUENCE [LARGE SCALE GENOMIC DNA]</scope>
    <source>
        <strain evidence="3">kw1407 / UAMH 11150</strain>
    </source>
</reference>
<dbReference type="RefSeq" id="XP_014171698.1">
    <property type="nucleotide sequence ID" value="XM_014316223.1"/>
</dbReference>
<evidence type="ECO:0000313" key="3">
    <source>
        <dbReference type="Proteomes" id="UP000007796"/>
    </source>
</evidence>
<dbReference type="Gene3D" id="3.40.50.150">
    <property type="entry name" value="Vaccinia Virus protein VP39"/>
    <property type="match status" value="1"/>
</dbReference>
<dbReference type="GO" id="GO:0008168">
    <property type="term" value="F:methyltransferase activity"/>
    <property type="evidence" value="ECO:0007669"/>
    <property type="project" value="TreeGrafter"/>
</dbReference>
<dbReference type="EMBL" id="GL629782">
    <property type="protein sequence ID" value="EFX02216.1"/>
    <property type="molecule type" value="Genomic_DNA"/>
</dbReference>
<sequence>MTYRKEAPADDTIEAGEVLVSDEFNADDSTASYSTSIASSAADYPMEFGRRYHAFRQGSKYIRPNDQMEMDRLLIMHTVVTMAIGGLYRAPIDTSKAQRILDVGTGSGVWAIDMADALPDATILGTDLSANMPAFIPPNVRFEVDDVESDWAYSTPFTYIFSRYLASSIGNWPRLVGQVYDNLEPGGWAEFQDFDLTYFSEDGSLREDDPMMVWVSQLGVAANKLGREPCPGHRLNSWVRAAGFVNVVHERYKLPIGPWPQDARLKQVGLHNYMQLNQGLEGLSLRLSTGVLGMTVDEVRQMAASVRQTLHNPNVHPILPFHVVYGQKPE</sequence>
<dbReference type="GeneID" id="25975235"/>
<name>F0XJV8_GROCL</name>
<dbReference type="Pfam" id="PF13489">
    <property type="entry name" value="Methyltransf_23"/>
    <property type="match status" value="1"/>
</dbReference>
<organism evidence="3">
    <name type="scientific">Grosmannia clavigera (strain kw1407 / UAMH 11150)</name>
    <name type="common">Blue stain fungus</name>
    <name type="synonym">Graphiocladiella clavigera</name>
    <dbReference type="NCBI Taxonomy" id="655863"/>
    <lineage>
        <taxon>Eukaryota</taxon>
        <taxon>Fungi</taxon>
        <taxon>Dikarya</taxon>
        <taxon>Ascomycota</taxon>
        <taxon>Pezizomycotina</taxon>
        <taxon>Sordariomycetes</taxon>
        <taxon>Sordariomycetidae</taxon>
        <taxon>Ophiostomatales</taxon>
        <taxon>Ophiostomataceae</taxon>
        <taxon>Leptographium</taxon>
    </lineage>
</organism>
<dbReference type="PANTHER" id="PTHR43591:SF10">
    <property type="entry name" value="ABC TRANSMEMBRANE TYPE-1 DOMAIN-CONTAINING PROTEIN-RELATED"/>
    <property type="match status" value="1"/>
</dbReference>
<dbReference type="Proteomes" id="UP000007796">
    <property type="component" value="Unassembled WGS sequence"/>
</dbReference>
<dbReference type="SUPFAM" id="SSF53335">
    <property type="entry name" value="S-adenosyl-L-methionine-dependent methyltransferases"/>
    <property type="match status" value="1"/>
</dbReference>
<dbReference type="PANTHER" id="PTHR43591">
    <property type="entry name" value="METHYLTRANSFERASE"/>
    <property type="match status" value="1"/>
</dbReference>
<protein>
    <submittedName>
        <fullName evidence="2">Tam domain protein</fullName>
    </submittedName>
</protein>